<sequence>MRLKKFAATSLMAIAALGVGAGTSYAAPAAPAPETIDWSSKVEGQSVVTTINAGGFKVSGDGKNIELQDNSGKAVVSLPLAFQLNSLKFPMEQKISEDGKTVTMTPVFDLGKAKSVTPADRGDRTVGNIAIKDIASPAENLSAQQTFSAQLAVATATGGLTGTIIGCVVGFVPGLAAGIIGALPGCVTGAGIGAIVGTIAVGGPTLIAAGIGLGQTLLAEPGTTMYAEHLQK</sequence>
<reference evidence="3 4" key="1">
    <citation type="submission" date="2019-04" db="EMBL/GenBank/DDBJ databases">
        <title>Rhodococcus oryzae sp. nov., a novel actinomycete isolated from rhizosphere soil of rice (Oryza sativa L.).</title>
        <authorList>
            <person name="Li C."/>
        </authorList>
    </citation>
    <scope>NUCLEOTIDE SEQUENCE [LARGE SCALE GENOMIC DNA]</scope>
    <source>
        <strain evidence="3 4">NEAU-CX67</strain>
    </source>
</reference>
<proteinExistence type="predicted"/>
<evidence type="ECO:0000256" key="1">
    <source>
        <dbReference type="SAM" id="SignalP"/>
    </source>
</evidence>
<dbReference type="EMBL" id="SUMD01000003">
    <property type="protein sequence ID" value="TJZ79231.1"/>
    <property type="molecule type" value="Genomic_DNA"/>
</dbReference>
<feature type="chain" id="PRO_5046721109" evidence="1">
    <location>
        <begin position="27"/>
        <end position="232"/>
    </location>
</feature>
<evidence type="ECO:0000313" key="4">
    <source>
        <dbReference type="Proteomes" id="UP000305109"/>
    </source>
</evidence>
<gene>
    <name evidence="3" type="ORF">FCG67_06185</name>
</gene>
<evidence type="ECO:0000313" key="3">
    <source>
        <dbReference type="EMBL" id="TJZ79231.1"/>
    </source>
</evidence>
<organism evidence="3 4">
    <name type="scientific">Rhodococcus oryzae</name>
    <dbReference type="NCBI Taxonomy" id="2571143"/>
    <lineage>
        <taxon>Bacteria</taxon>
        <taxon>Bacillati</taxon>
        <taxon>Actinomycetota</taxon>
        <taxon>Actinomycetes</taxon>
        <taxon>Mycobacteriales</taxon>
        <taxon>Nocardiaceae</taxon>
        <taxon>Rhodococcus</taxon>
    </lineage>
</organism>
<dbReference type="Pfam" id="PF26059">
    <property type="entry name" value="DUF8020"/>
    <property type="match status" value="1"/>
</dbReference>
<dbReference type="InterPro" id="IPR058333">
    <property type="entry name" value="DUF8020"/>
</dbReference>
<dbReference type="Proteomes" id="UP000305109">
    <property type="component" value="Unassembled WGS sequence"/>
</dbReference>
<keyword evidence="1" id="KW-0732">Signal</keyword>
<dbReference type="RefSeq" id="WP_136908169.1">
    <property type="nucleotide sequence ID" value="NZ_SUMD01000003.1"/>
</dbReference>
<accession>A0ABY2RLQ1</accession>
<keyword evidence="4" id="KW-1185">Reference proteome</keyword>
<evidence type="ECO:0000259" key="2">
    <source>
        <dbReference type="Pfam" id="PF26059"/>
    </source>
</evidence>
<feature type="signal peptide" evidence="1">
    <location>
        <begin position="1"/>
        <end position="26"/>
    </location>
</feature>
<name>A0ABY2RLQ1_9NOCA</name>
<protein>
    <submittedName>
        <fullName evidence="3">Ammonium transporter</fullName>
    </submittedName>
</protein>
<feature type="domain" description="DUF8020" evidence="2">
    <location>
        <begin position="36"/>
        <end position="107"/>
    </location>
</feature>
<comment type="caution">
    <text evidence="3">The sequence shown here is derived from an EMBL/GenBank/DDBJ whole genome shotgun (WGS) entry which is preliminary data.</text>
</comment>